<dbReference type="KEGG" id="vg:80539279"/>
<evidence type="ECO:0000313" key="3">
    <source>
        <dbReference type="Proteomes" id="UP000830293"/>
    </source>
</evidence>
<dbReference type="GeneID" id="80539279"/>
<proteinExistence type="predicted"/>
<keyword evidence="3" id="KW-1185">Reference proteome</keyword>
<evidence type="ECO:0000256" key="1">
    <source>
        <dbReference type="SAM" id="MobiDB-lite"/>
    </source>
</evidence>
<feature type="compositionally biased region" description="Acidic residues" evidence="1">
    <location>
        <begin position="228"/>
        <end position="243"/>
    </location>
</feature>
<dbReference type="RefSeq" id="YP_010800643.1">
    <property type="nucleotide sequence ID" value="NC_076895.1"/>
</dbReference>
<accession>A0AAE7B4R0</accession>
<dbReference type="Proteomes" id="UP000830293">
    <property type="component" value="Segment"/>
</dbReference>
<name>A0AAE7B4R0_9VIRU</name>
<dbReference type="EMBL" id="MT293574">
    <property type="protein sequence ID" value="QKE44396.1"/>
    <property type="molecule type" value="Genomic_DNA"/>
</dbReference>
<sequence>MDPTLFPAPFAADFNTIISGGGDHGIVEVMDLLDKGIEYELAMVAYRIAAAIEAKAMLRLKLEREVPTVAGALANGKAEANECYALVQCELPTMVAHLAANIDATARAINMHHLATNINAFRNNLTRLHVHPERAPVLPNLSRTLSAAQRADVDHSRLALTFMRHNTLSSLLQLKVMQPYVDRARHVLEQHLHVDLSDYDDDSDNDDGTDSDTDEDLLPPPPKRQCLDSEEPGSDECSEEDPTTPERVPAAQQRIGFRGVYDITMSFFENKNGQ</sequence>
<feature type="compositionally biased region" description="Acidic residues" evidence="1">
    <location>
        <begin position="197"/>
        <end position="217"/>
    </location>
</feature>
<reference evidence="2" key="1">
    <citation type="submission" date="2020-04" db="EMBL/GenBank/DDBJ databases">
        <title>A mysterious 80 nm amoeba virus with a near complete 'ORFan genome' challenges the classification of DNA viruses.</title>
        <authorList>
            <person name="Boratto P.V.M."/>
            <person name="Oliveira G.P."/>
            <person name="Machado T.B."/>
            <person name="Andrade A.C.S.P."/>
            <person name="Baudoin J.P."/>
            <person name="Klose T."/>
            <person name="Azza S."/>
            <person name="Decloquement P."/>
            <person name="Chabriere E."/>
            <person name="Colson P."/>
            <person name="Levasseur A."/>
            <person name="La Scola B."/>
            <person name="Abrahao J.S."/>
        </authorList>
    </citation>
    <scope>NUCLEOTIDE SEQUENCE</scope>
    <source>
        <strain evidence="2">BHMG</strain>
    </source>
</reference>
<evidence type="ECO:0000313" key="2">
    <source>
        <dbReference type="EMBL" id="QKE44396.1"/>
    </source>
</evidence>
<protein>
    <submittedName>
        <fullName evidence="2">Uncharacterized protein</fullName>
    </submittedName>
</protein>
<feature type="region of interest" description="Disordered" evidence="1">
    <location>
        <begin position="197"/>
        <end position="253"/>
    </location>
</feature>
<organism evidence="2 3">
    <name type="scientific">Yaravirus sp. 'brasiliensis'</name>
    <dbReference type="NCBI Taxonomy" id="2739681"/>
    <lineage>
        <taxon>Viruses</taxon>
        <taxon>Varidnaviria</taxon>
        <taxon>Bamfordvirae</taxon>
        <taxon>Nucleocytoviricota</taxon>
        <taxon>Mriyaviricetes</taxon>
        <taxon>Yaraviridae</taxon>
        <taxon>Yaravirus</taxon>
        <taxon>Yaravirus brasiliense</taxon>
    </lineage>
</organism>